<evidence type="ECO:0000259" key="9">
    <source>
        <dbReference type="Pfam" id="PF12704"/>
    </source>
</evidence>
<accession>A0A2U2B3J6</accession>
<evidence type="ECO:0000313" key="10">
    <source>
        <dbReference type="EMBL" id="PWD97607.1"/>
    </source>
</evidence>
<dbReference type="GO" id="GO:0044874">
    <property type="term" value="P:lipoprotein localization to outer membrane"/>
    <property type="evidence" value="ECO:0007669"/>
    <property type="project" value="TreeGrafter"/>
</dbReference>
<evidence type="ECO:0000256" key="7">
    <source>
        <dbReference type="SAM" id="Phobius"/>
    </source>
</evidence>
<feature type="transmembrane region" description="Helical" evidence="7">
    <location>
        <begin position="21"/>
        <end position="38"/>
    </location>
</feature>
<dbReference type="EMBL" id="QEWP01000031">
    <property type="protein sequence ID" value="PWD97607.1"/>
    <property type="molecule type" value="Genomic_DNA"/>
</dbReference>
<evidence type="ECO:0000259" key="8">
    <source>
        <dbReference type="Pfam" id="PF02687"/>
    </source>
</evidence>
<reference evidence="10 11" key="1">
    <citation type="submission" date="2018-05" db="EMBL/GenBank/DDBJ databases">
        <title>Marinilabilia rubrum sp. nov., isolated from saltern sediment.</title>
        <authorList>
            <person name="Zhang R."/>
        </authorList>
    </citation>
    <scope>NUCLEOTIDE SEQUENCE [LARGE SCALE GENOMIC DNA]</scope>
    <source>
        <strain evidence="10 11">WTE16</strain>
    </source>
</reference>
<dbReference type="InterPro" id="IPR003838">
    <property type="entry name" value="ABC3_permease_C"/>
</dbReference>
<feature type="transmembrane region" description="Helical" evidence="7">
    <location>
        <begin position="285"/>
        <end position="306"/>
    </location>
</feature>
<evidence type="ECO:0000256" key="4">
    <source>
        <dbReference type="ARBA" id="ARBA00022692"/>
    </source>
</evidence>
<dbReference type="InterPro" id="IPR025857">
    <property type="entry name" value="MacB_PCD"/>
</dbReference>
<keyword evidence="5 7" id="KW-1133">Transmembrane helix</keyword>
<dbReference type="Pfam" id="PF12704">
    <property type="entry name" value="MacB_PCD"/>
    <property type="match status" value="1"/>
</dbReference>
<evidence type="ECO:0000256" key="1">
    <source>
        <dbReference type="ARBA" id="ARBA00004651"/>
    </source>
</evidence>
<dbReference type="AlphaFoldDB" id="A0A2U2B3J6"/>
<dbReference type="RefSeq" id="WP_109266238.1">
    <property type="nucleotide sequence ID" value="NZ_QEWP01000031.1"/>
</dbReference>
<comment type="subcellular location">
    <subcellularLocation>
        <location evidence="1">Cell membrane</location>
        <topology evidence="1">Multi-pass membrane protein</topology>
    </subcellularLocation>
</comment>
<keyword evidence="11" id="KW-1185">Reference proteome</keyword>
<evidence type="ECO:0000256" key="2">
    <source>
        <dbReference type="ARBA" id="ARBA00005236"/>
    </source>
</evidence>
<dbReference type="PANTHER" id="PTHR30489:SF0">
    <property type="entry name" value="LIPOPROTEIN-RELEASING SYSTEM TRANSMEMBRANE PROTEIN LOLE"/>
    <property type="match status" value="1"/>
</dbReference>
<keyword evidence="3" id="KW-1003">Cell membrane</keyword>
<name>A0A2U2B3J6_9BACT</name>
<gene>
    <name evidence="10" type="ORF">DDZ16_19905</name>
</gene>
<dbReference type="GO" id="GO:0098797">
    <property type="term" value="C:plasma membrane protein complex"/>
    <property type="evidence" value="ECO:0007669"/>
    <property type="project" value="TreeGrafter"/>
</dbReference>
<comment type="similarity">
    <text evidence="2">Belongs to the ABC-4 integral membrane protein family. LolC/E subfamily.</text>
</comment>
<protein>
    <submittedName>
        <fullName evidence="10">ABC transporter permease</fullName>
    </submittedName>
</protein>
<sequence>MAKSVNIQIASVHLTSKFWQTFVAIMGVTFGVSMYIFMNSFMNGVNKTQDDLAFSALSHIRIYNQDNNHSYNPIESEYDNSQTVFNIHNRKSIQYTSGIKNSYGIVSLVEKQEEVVAVARQINFSVFFRSGSKKINGRVSGIELEQEDKLFKSSEIVTQGNWNNLQTHKSGIIIGKLLAEDLGLQVNSSINVLTSDGVSRNYIIVGIFESSLKDIDKTKAYLNITAARQLIGENSDYASDILINIKDRDNTVPVVKKLGLLIPFQIESWQEANEQLVAGASLRNVIAIAVSFTILLVAGFGIYNIMNMTINEKIKEIAILKATGFSGKDIKSIFLSQAGAIGLLGGFLGVILGYLISLLINQIPFNVASLETLPIYFRVQDFVLAVVFGVLTTLIAGYLPSRKAAKVDPVTIIRG</sequence>
<dbReference type="PANTHER" id="PTHR30489">
    <property type="entry name" value="LIPOPROTEIN-RELEASING SYSTEM TRANSMEMBRANE PROTEIN LOLE"/>
    <property type="match status" value="1"/>
</dbReference>
<organism evidence="10 11">
    <name type="scientific">Marinilabilia rubra</name>
    <dbReference type="NCBI Taxonomy" id="2162893"/>
    <lineage>
        <taxon>Bacteria</taxon>
        <taxon>Pseudomonadati</taxon>
        <taxon>Bacteroidota</taxon>
        <taxon>Bacteroidia</taxon>
        <taxon>Marinilabiliales</taxon>
        <taxon>Marinilabiliaceae</taxon>
        <taxon>Marinilabilia</taxon>
    </lineage>
</organism>
<feature type="transmembrane region" description="Helical" evidence="7">
    <location>
        <begin position="338"/>
        <end position="363"/>
    </location>
</feature>
<feature type="domain" description="ABC3 transporter permease C-terminal" evidence="8">
    <location>
        <begin position="289"/>
        <end position="409"/>
    </location>
</feature>
<keyword evidence="6 7" id="KW-0472">Membrane</keyword>
<comment type="caution">
    <text evidence="10">The sequence shown here is derived from an EMBL/GenBank/DDBJ whole genome shotgun (WGS) entry which is preliminary data.</text>
</comment>
<proteinExistence type="inferred from homology"/>
<evidence type="ECO:0000256" key="3">
    <source>
        <dbReference type="ARBA" id="ARBA00022475"/>
    </source>
</evidence>
<keyword evidence="4 7" id="KW-0812">Transmembrane</keyword>
<evidence type="ECO:0000256" key="6">
    <source>
        <dbReference type="ARBA" id="ARBA00023136"/>
    </source>
</evidence>
<evidence type="ECO:0000313" key="11">
    <source>
        <dbReference type="Proteomes" id="UP000244956"/>
    </source>
</evidence>
<dbReference type="InterPro" id="IPR051447">
    <property type="entry name" value="Lipoprotein-release_system"/>
</dbReference>
<evidence type="ECO:0000256" key="5">
    <source>
        <dbReference type="ARBA" id="ARBA00022989"/>
    </source>
</evidence>
<dbReference type="OrthoDB" id="9770036at2"/>
<feature type="transmembrane region" description="Helical" evidence="7">
    <location>
        <begin position="375"/>
        <end position="399"/>
    </location>
</feature>
<dbReference type="Proteomes" id="UP000244956">
    <property type="component" value="Unassembled WGS sequence"/>
</dbReference>
<dbReference type="Pfam" id="PF02687">
    <property type="entry name" value="FtsX"/>
    <property type="match status" value="1"/>
</dbReference>
<feature type="domain" description="MacB-like periplasmic core" evidence="9">
    <location>
        <begin position="21"/>
        <end position="257"/>
    </location>
</feature>